<proteinExistence type="inferred from homology"/>
<dbReference type="GO" id="GO:0016592">
    <property type="term" value="C:mediator complex"/>
    <property type="evidence" value="ECO:0007669"/>
    <property type="project" value="InterPro"/>
</dbReference>
<comment type="similarity">
    <text evidence="2">Belongs to the Mediator complex subunit 17 family.</text>
</comment>
<accession>A0A177B1L6</accession>
<dbReference type="GO" id="GO:0003712">
    <property type="term" value="F:transcription coregulator activity"/>
    <property type="evidence" value="ECO:0007669"/>
    <property type="project" value="InterPro"/>
</dbReference>
<dbReference type="InterPro" id="IPR019313">
    <property type="entry name" value="Mediator_Med17"/>
</dbReference>
<dbReference type="Pfam" id="PF10147">
    <property type="entry name" value="CR6_interact"/>
    <property type="match status" value="1"/>
</dbReference>
<dbReference type="EMBL" id="LWCA01000511">
    <property type="protein sequence ID" value="OAF68116.1"/>
    <property type="molecule type" value="Genomic_DNA"/>
</dbReference>
<dbReference type="GO" id="GO:0070847">
    <property type="term" value="C:core mediator complex"/>
    <property type="evidence" value="ECO:0007669"/>
    <property type="project" value="TreeGrafter"/>
</dbReference>
<dbReference type="PANTHER" id="PTHR13114">
    <property type="entry name" value="MEDIATOR OF RNA POLYMERASE II TRANSCRIPTION SUBUNIT 17"/>
    <property type="match status" value="1"/>
</dbReference>
<dbReference type="AlphaFoldDB" id="A0A177B1L6"/>
<sequence length="861" mass="100392">MAYRLNLLPKDELSIDKIELNENIIYKEKLTSSKKFKNKIKCIQGPIIDQHKEAILSTRSRWNNILENLKLSLTEVCGLLDLLKILRNGKYYCIDFTENEPNSKPQDAENLVELSLQRNVAQIISIALRSGLSTLQPSFETLKLNAEYKSQLLNLCKHWRVISRNDKIYVDVSFRSAGSHFWETGIIEIKRNKILHESKHQKFKLLNAVLPTNLQAVAWILVTLSNSDQSVDNILSFNVSINDFVKTVPSQFDPINTILNEAQNVLFCRELFAVICSECVQFSDTICTSIYENVITCELIGGGKLSFFLMQKYANHIETDEISKDKPSKASRNDVVNESVLMSKMKMCLLKIWHQFQINENMNYCWLPPSRSLQGEISKKQLYACKGKLYRRKFNTDRNQILKTLHDMANHSIIKQIFLQVVDDFECEITDPLIRLNVFTLVSCDYTMYRITFFSVGHPYYKSHTKVKVNSDSIEFFCADIRKVVLRPEKKAIYNFIHTLSIQHLIYIIDELASELRWNNISSSFNRNSIVNCSHLFKHTYSILADPNDSVILIVTINQTSGVRLFIKYIDGNFYEKYINQLQNCDTEEPLNKNFPSCMDSVPTRLINNIEEIQLDLINISTFITKLRIIMNRDEILTAMEINNNVNGFKENDYLNYPPKPEKYQISNLLKSKLPSKVVHRLTKIPKPIYDYDYQMNNIRKMAIKFGPEKIGAPNGLFWPHGKEFAKLCQERSNEMGTEELVEKVKQSAIDKQNDIYEKEKEIDEALDKMNIHHQKLISMHEKENVNLEYAIKKEEQLKKMVKKYYGYEIDKRDPRYEKLVKQNEERIKIEKKLSKKDNKDVSTQKRIEMLKQSVQLAKSN</sequence>
<comment type="caution">
    <text evidence="6">The sequence shown here is derived from an EMBL/GenBank/DDBJ whole genome shotgun (WGS) entry which is preliminary data.</text>
</comment>
<evidence type="ECO:0000256" key="4">
    <source>
        <dbReference type="ARBA" id="ARBA00023163"/>
    </source>
</evidence>
<dbReference type="InterPro" id="IPR018472">
    <property type="entry name" value="Ribosomal_mL64"/>
</dbReference>
<name>A0A177B1L6_9BILA</name>
<keyword evidence="7" id="KW-1185">Reference proteome</keyword>
<keyword evidence="3" id="KW-0805">Transcription regulation</keyword>
<evidence type="ECO:0000256" key="5">
    <source>
        <dbReference type="ARBA" id="ARBA00023242"/>
    </source>
</evidence>
<keyword evidence="5" id="KW-0539">Nucleus</keyword>
<evidence type="ECO:0000256" key="1">
    <source>
        <dbReference type="ARBA" id="ARBA00004123"/>
    </source>
</evidence>
<comment type="subcellular location">
    <subcellularLocation>
        <location evidence="1">Nucleus</location>
    </subcellularLocation>
</comment>
<keyword evidence="4" id="KW-0804">Transcription</keyword>
<dbReference type="OrthoDB" id="10058398at2759"/>
<evidence type="ECO:0000313" key="6">
    <source>
        <dbReference type="EMBL" id="OAF68116.1"/>
    </source>
</evidence>
<gene>
    <name evidence="6" type="ORF">A3Q56_04146</name>
</gene>
<dbReference type="GO" id="GO:0006357">
    <property type="term" value="P:regulation of transcription by RNA polymerase II"/>
    <property type="evidence" value="ECO:0007669"/>
    <property type="project" value="InterPro"/>
</dbReference>
<evidence type="ECO:0000313" key="7">
    <source>
        <dbReference type="Proteomes" id="UP000078046"/>
    </source>
</evidence>
<evidence type="ECO:0000256" key="3">
    <source>
        <dbReference type="ARBA" id="ARBA00023015"/>
    </source>
</evidence>
<reference evidence="6 7" key="1">
    <citation type="submission" date="2016-04" db="EMBL/GenBank/DDBJ databases">
        <title>The genome of Intoshia linei affirms orthonectids as highly simplified spiralians.</title>
        <authorList>
            <person name="Mikhailov K.V."/>
            <person name="Slusarev G.S."/>
            <person name="Nikitin M.A."/>
            <person name="Logacheva M.D."/>
            <person name="Penin A."/>
            <person name="Aleoshin V."/>
            <person name="Panchin Y.V."/>
        </authorList>
    </citation>
    <scope>NUCLEOTIDE SEQUENCE [LARGE SCALE GENOMIC DNA]</scope>
    <source>
        <strain evidence="6">Intl2013</strain>
        <tissue evidence="6">Whole animal</tissue>
    </source>
</reference>
<evidence type="ECO:0000256" key="2">
    <source>
        <dbReference type="ARBA" id="ARBA00005635"/>
    </source>
</evidence>
<organism evidence="6 7">
    <name type="scientific">Intoshia linei</name>
    <dbReference type="NCBI Taxonomy" id="1819745"/>
    <lineage>
        <taxon>Eukaryota</taxon>
        <taxon>Metazoa</taxon>
        <taxon>Spiralia</taxon>
        <taxon>Lophotrochozoa</taxon>
        <taxon>Mesozoa</taxon>
        <taxon>Orthonectida</taxon>
        <taxon>Rhopaluridae</taxon>
        <taxon>Intoshia</taxon>
    </lineage>
</organism>
<dbReference type="Proteomes" id="UP000078046">
    <property type="component" value="Unassembled WGS sequence"/>
</dbReference>
<dbReference type="PANTHER" id="PTHR13114:SF7">
    <property type="entry name" value="MEDIATOR OF RNA POLYMERASE II TRANSCRIPTION SUBUNIT 17"/>
    <property type="match status" value="1"/>
</dbReference>
<protein>
    <submittedName>
        <fullName evidence="6">Mediator complex subunit 17</fullName>
    </submittedName>
</protein>